<dbReference type="InterPro" id="IPR008775">
    <property type="entry name" value="Phytyl_CoA_dOase-like"/>
</dbReference>
<dbReference type="EMBL" id="JAQQWK010000001">
    <property type="protein sequence ID" value="KAK8055422.1"/>
    <property type="molecule type" value="Genomic_DNA"/>
</dbReference>
<dbReference type="Proteomes" id="UP001444661">
    <property type="component" value="Unassembled WGS sequence"/>
</dbReference>
<keyword evidence="3" id="KW-0479">Metal-binding</keyword>
<dbReference type="SUPFAM" id="SSF51197">
    <property type="entry name" value="Clavaminate synthase-like"/>
    <property type="match status" value="1"/>
</dbReference>
<reference evidence="6 7" key="1">
    <citation type="submission" date="2023-01" db="EMBL/GenBank/DDBJ databases">
        <title>Analysis of 21 Apiospora genomes using comparative genomics revels a genus with tremendous synthesis potential of carbohydrate active enzymes and secondary metabolites.</title>
        <authorList>
            <person name="Sorensen T."/>
        </authorList>
    </citation>
    <scope>NUCLEOTIDE SEQUENCE [LARGE SCALE GENOMIC DNA]</scope>
    <source>
        <strain evidence="6 7">CBS 33761</strain>
    </source>
</reference>
<keyword evidence="6" id="KW-0560">Oxidoreductase</keyword>
<comment type="similarity">
    <text evidence="2">Belongs to the PhyH family.</text>
</comment>
<dbReference type="Pfam" id="PF05721">
    <property type="entry name" value="PhyH"/>
    <property type="match status" value="1"/>
</dbReference>
<dbReference type="PANTHER" id="PTHR20883">
    <property type="entry name" value="PHYTANOYL-COA DIOXYGENASE DOMAIN CONTAINING 1"/>
    <property type="match status" value="1"/>
</dbReference>
<comment type="cofactor">
    <cofactor evidence="1">
        <name>Fe cation</name>
        <dbReference type="ChEBI" id="CHEBI:24875"/>
    </cofactor>
</comment>
<dbReference type="PANTHER" id="PTHR20883:SF15">
    <property type="entry name" value="PHYTANOYL-COA DIOXYGENASE DOMAIN-CONTAINING PROTEIN 1"/>
    <property type="match status" value="1"/>
</dbReference>
<dbReference type="GO" id="GO:0051213">
    <property type="term" value="F:dioxygenase activity"/>
    <property type="evidence" value="ECO:0007669"/>
    <property type="project" value="UniProtKB-KW"/>
</dbReference>
<keyword evidence="6" id="KW-0223">Dioxygenase</keyword>
<gene>
    <name evidence="6" type="ORF">PG993_000649</name>
</gene>
<accession>A0ABR1U956</accession>
<dbReference type="Gene3D" id="2.60.120.620">
    <property type="entry name" value="q2cbj1_9rhob like domain"/>
    <property type="match status" value="1"/>
</dbReference>
<evidence type="ECO:0000256" key="2">
    <source>
        <dbReference type="ARBA" id="ARBA00005830"/>
    </source>
</evidence>
<organism evidence="6 7">
    <name type="scientific">Apiospora rasikravindrae</name>
    <dbReference type="NCBI Taxonomy" id="990691"/>
    <lineage>
        <taxon>Eukaryota</taxon>
        <taxon>Fungi</taxon>
        <taxon>Dikarya</taxon>
        <taxon>Ascomycota</taxon>
        <taxon>Pezizomycotina</taxon>
        <taxon>Sordariomycetes</taxon>
        <taxon>Xylariomycetidae</taxon>
        <taxon>Amphisphaeriales</taxon>
        <taxon>Apiosporaceae</taxon>
        <taxon>Apiospora</taxon>
    </lineage>
</organism>
<evidence type="ECO:0000256" key="3">
    <source>
        <dbReference type="ARBA" id="ARBA00022723"/>
    </source>
</evidence>
<evidence type="ECO:0000256" key="5">
    <source>
        <dbReference type="SAM" id="MobiDB-lite"/>
    </source>
</evidence>
<evidence type="ECO:0000256" key="1">
    <source>
        <dbReference type="ARBA" id="ARBA00001962"/>
    </source>
</evidence>
<comment type="caution">
    <text evidence="6">The sequence shown here is derived from an EMBL/GenBank/DDBJ whole genome shotgun (WGS) entry which is preliminary data.</text>
</comment>
<evidence type="ECO:0000256" key="4">
    <source>
        <dbReference type="ARBA" id="ARBA00023004"/>
    </source>
</evidence>
<name>A0ABR1U956_9PEZI</name>
<evidence type="ECO:0000313" key="7">
    <source>
        <dbReference type="Proteomes" id="UP001444661"/>
    </source>
</evidence>
<feature type="region of interest" description="Disordered" evidence="5">
    <location>
        <begin position="1"/>
        <end position="45"/>
    </location>
</feature>
<evidence type="ECO:0000313" key="6">
    <source>
        <dbReference type="EMBL" id="KAK8055422.1"/>
    </source>
</evidence>
<protein>
    <submittedName>
        <fullName evidence="6">Phytanoyl-CoA dioxygenase domain-containing protein 1</fullName>
    </submittedName>
</protein>
<keyword evidence="7" id="KW-1185">Reference proteome</keyword>
<sequence length="364" mass="39968">MQDDLLFGGVSRFSDRPPQEAPSEPAAMTTTAEDSPHGPYGGLKPSQLEAFHRDGYLIVPNALPPTTVKALLDETHTLLEDFSLADHPMTKFSTGERSAHVGDDYFLDSGDKVRFFFEEDAFSSETGELTKPKARAINKIGHYLHALSPPFAALLDPVYNPDLLGAGTTGGSVEAGRKESHPAAAARSLGFKDPRVLQSMVICKQPEIGGAVPPHQDSTFLYTDPPSAVGFWYALEDATVENGCLSFLPGSHRWAPVKQRFVRDAEGKGTTFMDNQGPKFPNTEEYGERLQGEAKETDDYVMGEVKAGDLVLIHGNLLHKSEKNLSQKGRIIYTFHVIEGEGAKYDERNWLQPPADGFTKLFRD</sequence>
<keyword evidence="4" id="KW-0408">Iron</keyword>
<proteinExistence type="inferred from homology"/>